<feature type="compositionally biased region" description="Basic and acidic residues" evidence="1">
    <location>
        <begin position="169"/>
        <end position="216"/>
    </location>
</feature>
<name>A0AAV1NYK8_SCOSC</name>
<protein>
    <submittedName>
        <fullName evidence="2">Uncharacterized protein si:dkey-75a21.2</fullName>
    </submittedName>
</protein>
<accession>A0AAV1NYK8</accession>
<proteinExistence type="predicted"/>
<reference evidence="2 3" key="1">
    <citation type="submission" date="2024-01" db="EMBL/GenBank/DDBJ databases">
        <authorList>
            <person name="Alioto T."/>
            <person name="Alioto T."/>
            <person name="Gomez Garrido J."/>
        </authorList>
    </citation>
    <scope>NUCLEOTIDE SEQUENCE [LARGE SCALE GENOMIC DNA]</scope>
</reference>
<evidence type="ECO:0000313" key="3">
    <source>
        <dbReference type="Proteomes" id="UP001314229"/>
    </source>
</evidence>
<dbReference type="Proteomes" id="UP001314229">
    <property type="component" value="Unassembled WGS sequence"/>
</dbReference>
<sequence length="234" mass="27311">MPSRHIMQCYRIISPFKDRGKTGTTETAIKLKLSTDEEGKRWLEDIRRLHMTYSDAGRYNKYQYASLTFGITFHISLVDYRKTPITVASSSNAVVSYHVDMPIGCCTRPAGIMDGHCKHQSALARMFGHNDSFLHGLSTDTRKLYNQIAAENDWRGGYGGAREKRWELTEHQDEERERGERKREEERGRKEGRTDARKEGRRGEEEEKEKREKSDRGEEECEEGARLEHRRILR</sequence>
<organism evidence="2 3">
    <name type="scientific">Scomber scombrus</name>
    <name type="common">Atlantic mackerel</name>
    <name type="synonym">Scomber vernalis</name>
    <dbReference type="NCBI Taxonomy" id="13677"/>
    <lineage>
        <taxon>Eukaryota</taxon>
        <taxon>Metazoa</taxon>
        <taxon>Chordata</taxon>
        <taxon>Craniata</taxon>
        <taxon>Vertebrata</taxon>
        <taxon>Euteleostomi</taxon>
        <taxon>Actinopterygii</taxon>
        <taxon>Neopterygii</taxon>
        <taxon>Teleostei</taxon>
        <taxon>Neoteleostei</taxon>
        <taxon>Acanthomorphata</taxon>
        <taxon>Pelagiaria</taxon>
        <taxon>Scombriformes</taxon>
        <taxon>Scombridae</taxon>
        <taxon>Scomber</taxon>
    </lineage>
</organism>
<gene>
    <name evidence="2" type="ORF">FSCOSCO3_A005410</name>
</gene>
<keyword evidence="3" id="KW-1185">Reference proteome</keyword>
<dbReference type="EMBL" id="CAWUFR010000063">
    <property type="protein sequence ID" value="CAK6963199.1"/>
    <property type="molecule type" value="Genomic_DNA"/>
</dbReference>
<dbReference type="AlphaFoldDB" id="A0AAV1NYK8"/>
<feature type="region of interest" description="Disordered" evidence="1">
    <location>
        <begin position="169"/>
        <end position="234"/>
    </location>
</feature>
<evidence type="ECO:0000256" key="1">
    <source>
        <dbReference type="SAM" id="MobiDB-lite"/>
    </source>
</evidence>
<evidence type="ECO:0000313" key="2">
    <source>
        <dbReference type="EMBL" id="CAK6963199.1"/>
    </source>
</evidence>
<comment type="caution">
    <text evidence="2">The sequence shown here is derived from an EMBL/GenBank/DDBJ whole genome shotgun (WGS) entry which is preliminary data.</text>
</comment>